<dbReference type="InterPro" id="IPR033369">
    <property type="entry name" value="C19orf12"/>
</dbReference>
<evidence type="ECO:0000313" key="2">
    <source>
        <dbReference type="EMBL" id="CAH0550132.1"/>
    </source>
</evidence>
<dbReference type="EMBL" id="OV121133">
    <property type="protein sequence ID" value="CAH0550132.1"/>
    <property type="molecule type" value="Genomic_DNA"/>
</dbReference>
<protein>
    <submittedName>
        <fullName evidence="2">Uncharacterized protein</fullName>
    </submittedName>
</protein>
<gene>
    <name evidence="2" type="ORF">MELIAE_LOCUS3029</name>
</gene>
<dbReference type="AlphaFoldDB" id="A0A9P0FDQ1"/>
<reference evidence="2" key="1">
    <citation type="submission" date="2021-12" db="EMBL/GenBank/DDBJ databases">
        <authorList>
            <person name="King R."/>
        </authorList>
    </citation>
    <scope>NUCLEOTIDE SEQUENCE</scope>
</reference>
<evidence type="ECO:0000256" key="1">
    <source>
        <dbReference type="ARBA" id="ARBA00029457"/>
    </source>
</evidence>
<dbReference type="PANTHER" id="PTHR31493">
    <property type="entry name" value="NAZO FAMILY MEMBER"/>
    <property type="match status" value="1"/>
</dbReference>
<proteinExistence type="inferred from homology"/>
<dbReference type="Proteomes" id="UP001154078">
    <property type="component" value="Chromosome 2"/>
</dbReference>
<dbReference type="PANTHER" id="PTHR31493:SF1">
    <property type="entry name" value="PROTEIN C19ORF12"/>
    <property type="match status" value="1"/>
</dbReference>
<organism evidence="2 3">
    <name type="scientific">Brassicogethes aeneus</name>
    <name type="common">Rape pollen beetle</name>
    <name type="synonym">Meligethes aeneus</name>
    <dbReference type="NCBI Taxonomy" id="1431903"/>
    <lineage>
        <taxon>Eukaryota</taxon>
        <taxon>Metazoa</taxon>
        <taxon>Ecdysozoa</taxon>
        <taxon>Arthropoda</taxon>
        <taxon>Hexapoda</taxon>
        <taxon>Insecta</taxon>
        <taxon>Pterygota</taxon>
        <taxon>Neoptera</taxon>
        <taxon>Endopterygota</taxon>
        <taxon>Coleoptera</taxon>
        <taxon>Polyphaga</taxon>
        <taxon>Cucujiformia</taxon>
        <taxon>Nitidulidae</taxon>
        <taxon>Meligethinae</taxon>
        <taxon>Brassicogethes</taxon>
    </lineage>
</organism>
<comment type="similarity">
    <text evidence="1">Belongs to the C19orf12 family.</text>
</comment>
<name>A0A9P0FDQ1_BRAAE</name>
<sequence>MAPSKQDCLKVIEVLSEKEQLNATVGGSAKAAAFTAVCTFAGGVLGGPLGLFVGGTLGSLSSAKYSQGKFKSVMRVINEDMTREQRQRLSGAVSKVLNSVTAKDVTAVMLILSTNQSLKAAVINEIGTFLKNEMYMSIV</sequence>
<dbReference type="OrthoDB" id="5976774at2759"/>
<dbReference type="Pfam" id="PF20721">
    <property type="entry name" value="C19orf12"/>
    <property type="match status" value="1"/>
</dbReference>
<accession>A0A9P0FDQ1</accession>
<evidence type="ECO:0000313" key="3">
    <source>
        <dbReference type="Proteomes" id="UP001154078"/>
    </source>
</evidence>
<keyword evidence="3" id="KW-1185">Reference proteome</keyword>